<feature type="compositionally biased region" description="Gly residues" evidence="1">
    <location>
        <begin position="261"/>
        <end position="273"/>
    </location>
</feature>
<keyword evidence="4" id="KW-1185">Reference proteome</keyword>
<evidence type="ECO:0000256" key="2">
    <source>
        <dbReference type="SAM" id="Phobius"/>
    </source>
</evidence>
<gene>
    <name evidence="3" type="ORF">FBY41_3176</name>
</gene>
<protein>
    <submittedName>
        <fullName evidence="3">Uncharacterized protein</fullName>
    </submittedName>
</protein>
<feature type="region of interest" description="Disordered" evidence="1">
    <location>
        <begin position="59"/>
        <end position="86"/>
    </location>
</feature>
<proteinExistence type="predicted"/>
<keyword evidence="2" id="KW-1133">Transmembrane helix</keyword>
<organism evidence="3 4">
    <name type="scientific">Humibacillus xanthopallidus</name>
    <dbReference type="NCBI Taxonomy" id="412689"/>
    <lineage>
        <taxon>Bacteria</taxon>
        <taxon>Bacillati</taxon>
        <taxon>Actinomycetota</taxon>
        <taxon>Actinomycetes</taxon>
        <taxon>Micrococcales</taxon>
        <taxon>Intrasporangiaceae</taxon>
        <taxon>Humibacillus</taxon>
    </lineage>
</organism>
<dbReference type="EMBL" id="VFPM01000003">
    <property type="protein sequence ID" value="TQM57841.1"/>
    <property type="molecule type" value="Genomic_DNA"/>
</dbReference>
<reference evidence="3 4" key="1">
    <citation type="submission" date="2019-06" db="EMBL/GenBank/DDBJ databases">
        <title>Genome sequencing of plant associated microbes to promote plant fitness in Sorghum bicolor and Oryza sativa.</title>
        <authorList>
            <person name="Coleman-Derr D."/>
        </authorList>
    </citation>
    <scope>NUCLEOTIDE SEQUENCE [LARGE SCALE GENOMIC DNA]</scope>
    <source>
        <strain evidence="3 4">KV-663</strain>
    </source>
</reference>
<name>A0A543HHP0_9MICO</name>
<feature type="region of interest" description="Disordered" evidence="1">
    <location>
        <begin position="307"/>
        <end position="341"/>
    </location>
</feature>
<evidence type="ECO:0000313" key="3">
    <source>
        <dbReference type="EMBL" id="TQM57841.1"/>
    </source>
</evidence>
<evidence type="ECO:0000313" key="4">
    <source>
        <dbReference type="Proteomes" id="UP000316747"/>
    </source>
</evidence>
<feature type="compositionally biased region" description="Low complexity" evidence="1">
    <location>
        <begin position="319"/>
        <end position="341"/>
    </location>
</feature>
<dbReference type="RefSeq" id="WP_141845254.1">
    <property type="nucleotide sequence ID" value="NZ_VFPM01000003.1"/>
</dbReference>
<dbReference type="Proteomes" id="UP000316747">
    <property type="component" value="Unassembled WGS sequence"/>
</dbReference>
<keyword evidence="2" id="KW-0812">Transmembrane</keyword>
<dbReference type="OrthoDB" id="5188560at2"/>
<sequence length="341" mass="34505">MRPTIRPPARSADLHDGAAGGWDRRRLLTVLAGGVLAALVFLVGLGLAVYYALGSLGASPSPGSPAIGETTRAEIPGDAGRDVPAGPARGQAYRDRVAAAPMLDVDPDSARRGVPSAHPAPTLLVPAVTRTGPADVPTGFPHTTAGAVAQLAAIESTVLQGMSIPQVNDVHHRWTRTGAVAVADWPLTRNVQAFLAAARQGQSKDTLVTVTVTPVAGMVKGVEGDDWVLACVLLDVQAVITTDARVAYGHCERMQWTDGTDGAGDPGGPGTSGGRWMIAPGPSPAPAPSTWPGTDLAIKAGWRTWVDTAPAPDARPDTGAAPVAAPGSAPAAGAAAGSARS</sequence>
<feature type="region of interest" description="Disordered" evidence="1">
    <location>
        <begin position="255"/>
        <end position="294"/>
    </location>
</feature>
<feature type="transmembrane region" description="Helical" evidence="2">
    <location>
        <begin position="27"/>
        <end position="53"/>
    </location>
</feature>
<evidence type="ECO:0000256" key="1">
    <source>
        <dbReference type="SAM" id="MobiDB-lite"/>
    </source>
</evidence>
<accession>A0A543HHP0</accession>
<dbReference type="AlphaFoldDB" id="A0A543HHP0"/>
<keyword evidence="2" id="KW-0472">Membrane</keyword>
<comment type="caution">
    <text evidence="3">The sequence shown here is derived from an EMBL/GenBank/DDBJ whole genome shotgun (WGS) entry which is preliminary data.</text>
</comment>